<dbReference type="Proteomes" id="UP001610446">
    <property type="component" value="Unassembled WGS sequence"/>
</dbReference>
<gene>
    <name evidence="2" type="ORF">BJY01DRAFT_159298</name>
</gene>
<dbReference type="Gene3D" id="3.90.280.10">
    <property type="entry name" value="PEBP-like"/>
    <property type="match status" value="1"/>
</dbReference>
<feature type="compositionally biased region" description="Polar residues" evidence="1">
    <location>
        <begin position="106"/>
        <end position="115"/>
    </location>
</feature>
<sequence>MPDISKHEAVIQAIESGTYATLGLRIGSQTVTPGLKVSKQETRTTPTLFAPSTPLAPGTYTLIAIDIDAPYFSWNVLSPIVHWIQTGFVVPSQKTEGEPESEPGAEQSQETATNQDNDALVELKSTDSVIVPWLPAGPPPGTAPHRYVFALYKQTPGASVPGAGGLKGLPKSRLGRMRFDVEGMVGQLGLGEVVAGNYFVCN</sequence>
<reference evidence="2 3" key="1">
    <citation type="submission" date="2024-07" db="EMBL/GenBank/DDBJ databases">
        <title>Section-level genome sequencing and comparative genomics of Aspergillus sections Usti and Cavernicolus.</title>
        <authorList>
            <consortium name="Lawrence Berkeley National Laboratory"/>
            <person name="Nybo J.L."/>
            <person name="Vesth T.C."/>
            <person name="Theobald S."/>
            <person name="Frisvad J.C."/>
            <person name="Larsen T.O."/>
            <person name="Kjaerboelling I."/>
            <person name="Rothschild-Mancinelli K."/>
            <person name="Lyhne E.K."/>
            <person name="Kogle M.E."/>
            <person name="Barry K."/>
            <person name="Clum A."/>
            <person name="Na H."/>
            <person name="Ledsgaard L."/>
            <person name="Lin J."/>
            <person name="Lipzen A."/>
            <person name="Kuo A."/>
            <person name="Riley R."/>
            <person name="Mondo S."/>
            <person name="Labutti K."/>
            <person name="Haridas S."/>
            <person name="Pangalinan J."/>
            <person name="Salamov A.A."/>
            <person name="Simmons B.A."/>
            <person name="Magnuson J.K."/>
            <person name="Chen J."/>
            <person name="Drula E."/>
            <person name="Henrissat B."/>
            <person name="Wiebenga A."/>
            <person name="Lubbers R.J."/>
            <person name="Gomes A.C."/>
            <person name="Makela M.R."/>
            <person name="Stajich J."/>
            <person name="Grigoriev I.V."/>
            <person name="Mortensen U.H."/>
            <person name="De Vries R.P."/>
            <person name="Baker S.E."/>
            <person name="Andersen M.R."/>
        </authorList>
    </citation>
    <scope>NUCLEOTIDE SEQUENCE [LARGE SCALE GENOMIC DNA]</scope>
    <source>
        <strain evidence="2 3">CBS 123904</strain>
    </source>
</reference>
<feature type="region of interest" description="Disordered" evidence="1">
    <location>
        <begin position="92"/>
        <end position="115"/>
    </location>
</feature>
<proteinExistence type="predicted"/>
<dbReference type="SUPFAM" id="SSF49777">
    <property type="entry name" value="PEBP-like"/>
    <property type="match status" value="1"/>
</dbReference>
<comment type="caution">
    <text evidence="2">The sequence shown here is derived from an EMBL/GenBank/DDBJ whole genome shotgun (WGS) entry which is preliminary data.</text>
</comment>
<protein>
    <submittedName>
        <fullName evidence="2">Phosphatidylethanolamine-binding protein</fullName>
    </submittedName>
</protein>
<keyword evidence="3" id="KW-1185">Reference proteome</keyword>
<dbReference type="Pfam" id="PF01161">
    <property type="entry name" value="PBP"/>
    <property type="match status" value="1"/>
</dbReference>
<accession>A0ABR4KYK5</accession>
<dbReference type="PANTHER" id="PTHR11362:SF78">
    <property type="entry name" value="PROTEASE INHIBITOR"/>
    <property type="match status" value="1"/>
</dbReference>
<dbReference type="EMBL" id="JBFXLU010000005">
    <property type="protein sequence ID" value="KAL2857162.1"/>
    <property type="molecule type" value="Genomic_DNA"/>
</dbReference>
<organism evidence="2 3">
    <name type="scientific">Aspergillus pseudoustus</name>
    <dbReference type="NCBI Taxonomy" id="1810923"/>
    <lineage>
        <taxon>Eukaryota</taxon>
        <taxon>Fungi</taxon>
        <taxon>Dikarya</taxon>
        <taxon>Ascomycota</taxon>
        <taxon>Pezizomycotina</taxon>
        <taxon>Eurotiomycetes</taxon>
        <taxon>Eurotiomycetidae</taxon>
        <taxon>Eurotiales</taxon>
        <taxon>Aspergillaceae</taxon>
        <taxon>Aspergillus</taxon>
        <taxon>Aspergillus subgen. Nidulantes</taxon>
    </lineage>
</organism>
<name>A0ABR4KYK5_9EURO</name>
<dbReference type="InterPro" id="IPR036610">
    <property type="entry name" value="PEBP-like_sf"/>
</dbReference>
<dbReference type="CDD" id="cd00866">
    <property type="entry name" value="PEBP_euk"/>
    <property type="match status" value="1"/>
</dbReference>
<dbReference type="PANTHER" id="PTHR11362">
    <property type="entry name" value="PHOSPHATIDYLETHANOLAMINE-BINDING PROTEIN"/>
    <property type="match status" value="1"/>
</dbReference>
<dbReference type="InterPro" id="IPR008914">
    <property type="entry name" value="PEBP"/>
</dbReference>
<evidence type="ECO:0000313" key="3">
    <source>
        <dbReference type="Proteomes" id="UP001610446"/>
    </source>
</evidence>
<evidence type="ECO:0000256" key="1">
    <source>
        <dbReference type="SAM" id="MobiDB-lite"/>
    </source>
</evidence>
<evidence type="ECO:0000313" key="2">
    <source>
        <dbReference type="EMBL" id="KAL2857162.1"/>
    </source>
</evidence>
<dbReference type="InterPro" id="IPR035810">
    <property type="entry name" value="PEBP_euk"/>
</dbReference>